<evidence type="ECO:0000313" key="2">
    <source>
        <dbReference type="EMBL" id="KAK2758437.1"/>
    </source>
</evidence>
<dbReference type="AlphaFoldDB" id="A0AAD9YDZ1"/>
<evidence type="ECO:0000256" key="1">
    <source>
        <dbReference type="SAM" id="MobiDB-lite"/>
    </source>
</evidence>
<dbReference type="Proteomes" id="UP001281614">
    <property type="component" value="Unassembled WGS sequence"/>
</dbReference>
<dbReference type="EMBL" id="VYYT01000190">
    <property type="protein sequence ID" value="KAK2758437.1"/>
    <property type="molecule type" value="Genomic_DNA"/>
</dbReference>
<evidence type="ECO:0000313" key="3">
    <source>
        <dbReference type="Proteomes" id="UP001281614"/>
    </source>
</evidence>
<comment type="caution">
    <text evidence="2">The sequence shown here is derived from an EMBL/GenBank/DDBJ whole genome shotgun (WGS) entry which is preliminary data.</text>
</comment>
<accession>A0AAD9YDZ1</accession>
<gene>
    <name evidence="2" type="ORF">CKAH01_16826</name>
</gene>
<sequence length="172" mass="19255">MSQRPPLPAHTHASHSPCRQLVHTQSPFERLSRHSEVSLVPENRHPCLTNTLTTTYPEFNASHAERLSPSSGSVDMDSLLARFEEQARGSSRQVCIENASSFIRRLTSACTERLDELVARLQQVRGIQRERNTRQNAQIERITISLTNTEAVMDSWTNFTLSGGGSNGNEAR</sequence>
<proteinExistence type="predicted"/>
<keyword evidence="3" id="KW-1185">Reference proteome</keyword>
<organism evidence="2 3">
    <name type="scientific">Colletotrichum kahawae</name>
    <name type="common">Coffee berry disease fungus</name>
    <dbReference type="NCBI Taxonomy" id="34407"/>
    <lineage>
        <taxon>Eukaryota</taxon>
        <taxon>Fungi</taxon>
        <taxon>Dikarya</taxon>
        <taxon>Ascomycota</taxon>
        <taxon>Pezizomycotina</taxon>
        <taxon>Sordariomycetes</taxon>
        <taxon>Hypocreomycetidae</taxon>
        <taxon>Glomerellales</taxon>
        <taxon>Glomerellaceae</taxon>
        <taxon>Colletotrichum</taxon>
        <taxon>Colletotrichum gloeosporioides species complex</taxon>
    </lineage>
</organism>
<protein>
    <submittedName>
        <fullName evidence="2">Uncharacterized protein</fullName>
    </submittedName>
</protein>
<feature type="region of interest" description="Disordered" evidence="1">
    <location>
        <begin position="1"/>
        <end position="20"/>
    </location>
</feature>
<name>A0AAD9YDZ1_COLKA</name>
<reference evidence="2" key="1">
    <citation type="submission" date="2023-02" db="EMBL/GenBank/DDBJ databases">
        <title>Colletotrichum kahawae CIFC_Que2 genome sequencing and assembly.</title>
        <authorList>
            <person name="Baroncelli R."/>
        </authorList>
    </citation>
    <scope>NUCLEOTIDE SEQUENCE</scope>
    <source>
        <strain evidence="2">CIFC_Que2</strain>
    </source>
</reference>